<dbReference type="Pfam" id="PF00239">
    <property type="entry name" value="Resolvase"/>
    <property type="match status" value="1"/>
</dbReference>
<accession>A0ABD4KD36</accession>
<dbReference type="InterPro" id="IPR006119">
    <property type="entry name" value="Resolv_N"/>
</dbReference>
<dbReference type="InterPro" id="IPR006120">
    <property type="entry name" value="Resolvase_HTH_dom"/>
</dbReference>
<dbReference type="Pfam" id="PF02796">
    <property type="entry name" value="HTH_7"/>
    <property type="match status" value="1"/>
</dbReference>
<evidence type="ECO:0000256" key="6">
    <source>
        <dbReference type="PROSITE-ProRule" id="PRU10137"/>
    </source>
</evidence>
<dbReference type="EMBL" id="JADIXP010000012">
    <property type="protein sequence ID" value="MBF4179680.1"/>
    <property type="molecule type" value="Genomic_DNA"/>
</dbReference>
<reference evidence="8 9" key="1">
    <citation type="submission" date="2020-11" db="EMBL/GenBank/DDBJ databases">
        <title>Identification of Lelliottia nimipressuralis from Wound Infection by Whole Genome-Based Bacterial Identification.</title>
        <authorList>
            <person name="Navarathna D.H."/>
            <person name="Choi H."/>
            <person name="Jinadatha C."/>
            <person name="Chatterjee P."/>
            <person name="Hwang M."/>
        </authorList>
    </citation>
    <scope>NUCLEOTIDE SEQUENCE [LARGE SCALE GENOMIC DNA]</scope>
    <source>
        <strain evidence="8 9">DN2020</strain>
    </source>
</reference>
<gene>
    <name evidence="8" type="ORF">ISP11_17585</name>
</gene>
<dbReference type="SMART" id="SM00857">
    <property type="entry name" value="Resolvase"/>
    <property type="match status" value="1"/>
</dbReference>
<feature type="active site" description="O-(5'-phospho-DNA)-serine intermediate" evidence="5 6">
    <location>
        <position position="12"/>
    </location>
</feature>
<sequence length="209" mass="23773">MSSYVYAYLRASTDEQDATRAKKELEDFAKSKGVRVAGWFVENESGAKLERPELFRLLENTQPGDILLLEQVDRLSRLNVDDWNKLRSLINEKGVRIVALDLPTSHMFLDAAGDEFTSRIMDAINGMLLDMLAAIARKDYVDRRRRQRQGIDKAVKEGRYTGRRPDTKKHEQIIQLRSAGFTVDKIAEMAQVGRATVFRVLRTLKGGEG</sequence>
<keyword evidence="4" id="KW-0233">DNA recombination</keyword>
<dbReference type="RefSeq" id="WP_194513978.1">
    <property type="nucleotide sequence ID" value="NZ_JADIXP010000012.1"/>
</dbReference>
<evidence type="ECO:0000256" key="3">
    <source>
        <dbReference type="ARBA" id="ARBA00023125"/>
    </source>
</evidence>
<keyword evidence="2" id="KW-0229">DNA integration</keyword>
<name>A0ABD4KD36_9ENTR</name>
<evidence type="ECO:0000259" key="7">
    <source>
        <dbReference type="PROSITE" id="PS51736"/>
    </source>
</evidence>
<dbReference type="Gene3D" id="3.40.50.1390">
    <property type="entry name" value="Resolvase, N-terminal catalytic domain"/>
    <property type="match status" value="1"/>
</dbReference>
<dbReference type="FunFam" id="3.40.50.1390:FF:000010">
    <property type="entry name" value="Recombinase resolvase family"/>
    <property type="match status" value="1"/>
</dbReference>
<organism evidence="8 9">
    <name type="scientific">Lelliottia nimipressuralis</name>
    <dbReference type="NCBI Taxonomy" id="69220"/>
    <lineage>
        <taxon>Bacteria</taxon>
        <taxon>Pseudomonadati</taxon>
        <taxon>Pseudomonadota</taxon>
        <taxon>Gammaproteobacteria</taxon>
        <taxon>Enterobacterales</taxon>
        <taxon>Enterobacteriaceae</taxon>
        <taxon>Lelliottia</taxon>
    </lineage>
</organism>
<dbReference type="PROSITE" id="PS51736">
    <property type="entry name" value="RECOMBINASES_3"/>
    <property type="match status" value="1"/>
</dbReference>
<evidence type="ECO:0000256" key="2">
    <source>
        <dbReference type="ARBA" id="ARBA00022908"/>
    </source>
</evidence>
<evidence type="ECO:0000256" key="4">
    <source>
        <dbReference type="ARBA" id="ARBA00023172"/>
    </source>
</evidence>
<dbReference type="PROSITE" id="PS00397">
    <property type="entry name" value="RECOMBINASES_1"/>
    <property type="match status" value="1"/>
</dbReference>
<evidence type="ECO:0000256" key="1">
    <source>
        <dbReference type="ARBA" id="ARBA00009913"/>
    </source>
</evidence>
<dbReference type="InterPro" id="IPR036162">
    <property type="entry name" value="Resolvase-like_N_sf"/>
</dbReference>
<dbReference type="GO" id="GO:0015074">
    <property type="term" value="P:DNA integration"/>
    <property type="evidence" value="ECO:0007669"/>
    <property type="project" value="UniProtKB-KW"/>
</dbReference>
<dbReference type="Proteomes" id="UP000628560">
    <property type="component" value="Unassembled WGS sequence"/>
</dbReference>
<dbReference type="InterPro" id="IPR006118">
    <property type="entry name" value="Recombinase_CS"/>
</dbReference>
<protein>
    <submittedName>
        <fullName evidence="8">Recombinase family protein</fullName>
    </submittedName>
</protein>
<dbReference type="PANTHER" id="PTHR30461">
    <property type="entry name" value="DNA-INVERTASE FROM LAMBDOID PROPHAGE"/>
    <property type="match status" value="1"/>
</dbReference>
<keyword evidence="3" id="KW-0238">DNA-binding</keyword>
<dbReference type="SUPFAM" id="SSF53041">
    <property type="entry name" value="Resolvase-like"/>
    <property type="match status" value="1"/>
</dbReference>
<proteinExistence type="inferred from homology"/>
<evidence type="ECO:0000256" key="5">
    <source>
        <dbReference type="PIRSR" id="PIRSR606118-50"/>
    </source>
</evidence>
<dbReference type="InterPro" id="IPR050639">
    <property type="entry name" value="SSR_resolvase"/>
</dbReference>
<evidence type="ECO:0000313" key="9">
    <source>
        <dbReference type="Proteomes" id="UP000628560"/>
    </source>
</evidence>
<dbReference type="PROSITE" id="PS00398">
    <property type="entry name" value="RECOMBINASES_2"/>
    <property type="match status" value="1"/>
</dbReference>
<feature type="domain" description="Resolvase/invertase-type recombinase catalytic" evidence="7">
    <location>
        <begin position="4"/>
        <end position="158"/>
    </location>
</feature>
<dbReference type="PANTHER" id="PTHR30461:SF25">
    <property type="entry name" value="RESOLVASE-RELATED"/>
    <property type="match status" value="1"/>
</dbReference>
<evidence type="ECO:0000313" key="8">
    <source>
        <dbReference type="EMBL" id="MBF4179680.1"/>
    </source>
</evidence>
<dbReference type="CDD" id="cd03767">
    <property type="entry name" value="SR_Res_par"/>
    <property type="match status" value="1"/>
</dbReference>
<dbReference type="GO" id="GO:0006310">
    <property type="term" value="P:DNA recombination"/>
    <property type="evidence" value="ECO:0007669"/>
    <property type="project" value="UniProtKB-KW"/>
</dbReference>
<comment type="caution">
    <text evidence="8">The sequence shown here is derived from an EMBL/GenBank/DDBJ whole genome shotgun (WGS) entry which is preliminary data.</text>
</comment>
<dbReference type="GO" id="GO:0003677">
    <property type="term" value="F:DNA binding"/>
    <property type="evidence" value="ECO:0007669"/>
    <property type="project" value="UniProtKB-KW"/>
</dbReference>
<comment type="similarity">
    <text evidence="1">Belongs to the site-specific recombinase resolvase family.</text>
</comment>
<dbReference type="AlphaFoldDB" id="A0ABD4KD36"/>